<dbReference type="Proteomes" id="UP000069771">
    <property type="component" value="Chromosome"/>
</dbReference>
<keyword evidence="3 4" id="KW-0012">Acyltransferase</keyword>
<dbReference type="PANTHER" id="PTHR11104">
    <property type="entry name" value="AMINOGLYCOSIDE N3-ACETYLTRANSFERASE"/>
    <property type="match status" value="1"/>
</dbReference>
<dbReference type="RefSeq" id="WP_067555929.1">
    <property type="nucleotide sequence ID" value="NZ_CAJTBG010000066.1"/>
</dbReference>
<reference evidence="5 7" key="1">
    <citation type="journal article" date="2016" name="Gut Pathog.">
        <title>Whole genome sequencing of "Faecalibaculum rodentium" ALO17, isolated from C57BL/6J laboratory mouse feces.</title>
        <authorList>
            <person name="Lim S."/>
            <person name="Chang D.H."/>
            <person name="Ahn S."/>
            <person name="Kim B.C."/>
        </authorList>
    </citation>
    <scope>NUCLEOTIDE SEQUENCE [LARGE SCALE GENOMIC DNA]</scope>
    <source>
        <strain evidence="5 7">Alo17</strain>
    </source>
</reference>
<evidence type="ECO:0000256" key="1">
    <source>
        <dbReference type="ARBA" id="ARBA00006383"/>
    </source>
</evidence>
<comment type="catalytic activity">
    <reaction evidence="4">
        <text>a 2-deoxystreptamine antibiotic + acetyl-CoA = an N(3)-acetyl-2-deoxystreptamine antibiotic + CoA + H(+)</text>
        <dbReference type="Rhea" id="RHEA:12665"/>
        <dbReference type="ChEBI" id="CHEBI:15378"/>
        <dbReference type="ChEBI" id="CHEBI:57287"/>
        <dbReference type="ChEBI" id="CHEBI:57288"/>
        <dbReference type="ChEBI" id="CHEBI:57921"/>
        <dbReference type="ChEBI" id="CHEBI:77452"/>
        <dbReference type="EC" id="2.3.1.81"/>
    </reaction>
</comment>
<dbReference type="GO" id="GO:0046677">
    <property type="term" value="P:response to antibiotic"/>
    <property type="evidence" value="ECO:0007669"/>
    <property type="project" value="UniProtKB-KW"/>
</dbReference>
<gene>
    <name evidence="5" type="ORF">AALO17_09190</name>
    <name evidence="6" type="ORF">BO223_01795</name>
</gene>
<evidence type="ECO:0000313" key="7">
    <source>
        <dbReference type="Proteomes" id="UP000069771"/>
    </source>
</evidence>
<evidence type="ECO:0000256" key="2">
    <source>
        <dbReference type="ARBA" id="ARBA00022679"/>
    </source>
</evidence>
<dbReference type="PANTHER" id="PTHR11104:SF0">
    <property type="entry name" value="SPBETA PROPHAGE-DERIVED AMINOGLYCOSIDE N(3')-ACETYLTRANSFERASE-LIKE PROTEIN YOKD"/>
    <property type="match status" value="1"/>
</dbReference>
<dbReference type="Pfam" id="PF02522">
    <property type="entry name" value="Antibiotic_NAT"/>
    <property type="match status" value="1"/>
</dbReference>
<dbReference type="InterPro" id="IPR003679">
    <property type="entry name" value="Amioglycoside_AcTrfase"/>
</dbReference>
<protein>
    <recommendedName>
        <fullName evidence="4">Aminoglycoside N(3)-acetyltransferase</fullName>
        <ecNumber evidence="4">2.3.1.-</ecNumber>
    </recommendedName>
</protein>
<evidence type="ECO:0000256" key="4">
    <source>
        <dbReference type="RuleBase" id="RU365031"/>
    </source>
</evidence>
<evidence type="ECO:0000313" key="8">
    <source>
        <dbReference type="Proteomes" id="UP000186758"/>
    </source>
</evidence>
<evidence type="ECO:0000256" key="3">
    <source>
        <dbReference type="ARBA" id="ARBA00023315"/>
    </source>
</evidence>
<dbReference type="EC" id="2.3.1.-" evidence="4"/>
<dbReference type="SUPFAM" id="SSF110710">
    <property type="entry name" value="TTHA0583/YokD-like"/>
    <property type="match status" value="1"/>
</dbReference>
<keyword evidence="2 4" id="KW-0808">Transferase</keyword>
<evidence type="ECO:0000313" key="5">
    <source>
        <dbReference type="EMBL" id="AMK54053.1"/>
    </source>
</evidence>
<keyword evidence="4" id="KW-0046">Antibiotic resistance</keyword>
<dbReference type="GO" id="GO:0046353">
    <property type="term" value="F:aminoglycoside 3-N-acetyltransferase activity"/>
    <property type="evidence" value="ECO:0007669"/>
    <property type="project" value="UniProtKB-EC"/>
</dbReference>
<dbReference type="EMBL" id="CP011391">
    <property type="protein sequence ID" value="AMK54053.1"/>
    <property type="molecule type" value="Genomic_DNA"/>
</dbReference>
<reference evidence="6 8" key="2">
    <citation type="submission" date="2016-11" db="EMBL/GenBank/DDBJ databases">
        <title>Description of two novel members of the family Erysipelotrichaceae: Ileibacterium lipovorans gen. nov., sp. nov. and Dubosiella newyorkensis, gen. nov., sp. nov.</title>
        <authorList>
            <person name="Cox L.M."/>
            <person name="Sohn J."/>
            <person name="Tyrrell K.L."/>
            <person name="Citron D.M."/>
            <person name="Lawson P.A."/>
            <person name="Patel N.B."/>
            <person name="Iizumi T."/>
            <person name="Perez-Perez G.I."/>
            <person name="Goldstein E.J."/>
            <person name="Blaser M.J."/>
        </authorList>
    </citation>
    <scope>NUCLEOTIDE SEQUENCE [LARGE SCALE GENOMIC DNA]</scope>
    <source>
        <strain evidence="6 8">NYU-BL-K8</strain>
    </source>
</reference>
<sequence length="258" mass="29492">MDYFTKRDWIEIFESCGIRRGYRVLLQIDCDHLRETAGGVQTILEALMEVVTSSGTIIIPAFSLSALDPACREKIPCSYEKWVEYRRSLYGFEKELTESSLPAMILQRIQGTLRTDHPVRSFVVWGSCNQEWVKQPLDFPVSFGHVFSVFEERMSCNVLIGVPWEESLLVLAMAHLTELELVGIQKAWLHRPKRNLAKTFLVGIPDPAAYDEIRELLHTEEVQTVAGMVEVLSLYSSPNKTKEIWLNSRNSEHKGSCL</sequence>
<comment type="similarity">
    <text evidence="1 4">Belongs to the antibiotic N-acetyltransferase family.</text>
</comment>
<dbReference type="KEGG" id="fro:AALO17_09190"/>
<dbReference type="Proteomes" id="UP000186758">
    <property type="component" value="Unassembled WGS sequence"/>
</dbReference>
<accession>A0A140DTS6</accession>
<proteinExistence type="inferred from homology"/>
<dbReference type="GeneID" id="78477707"/>
<evidence type="ECO:0000313" key="6">
    <source>
        <dbReference type="EMBL" id="OLU46697.1"/>
    </source>
</evidence>
<dbReference type="InterPro" id="IPR028345">
    <property type="entry name" value="Antibiotic_NAT-like"/>
</dbReference>
<keyword evidence="7" id="KW-1185">Reference proteome</keyword>
<name>A0A140DTS6_9FIRM</name>
<dbReference type="OrthoDB" id="7330654at2"/>
<dbReference type="STRING" id="1702221.AALO17_09190"/>
<organism evidence="5 7">
    <name type="scientific">Faecalibaculum rodentium</name>
    <dbReference type="NCBI Taxonomy" id="1702221"/>
    <lineage>
        <taxon>Bacteria</taxon>
        <taxon>Bacillati</taxon>
        <taxon>Bacillota</taxon>
        <taxon>Erysipelotrichia</taxon>
        <taxon>Erysipelotrichales</taxon>
        <taxon>Erysipelotrichaceae</taxon>
        <taxon>Faecalibaculum</taxon>
    </lineage>
</organism>
<dbReference type="EMBL" id="MPJZ01000024">
    <property type="protein sequence ID" value="OLU46697.1"/>
    <property type="molecule type" value="Genomic_DNA"/>
</dbReference>
<dbReference type="AlphaFoldDB" id="A0A140DTS6"/>